<protein>
    <submittedName>
        <fullName evidence="3">NADP-dependent oxidoreductase YfmJ</fullName>
        <ecNumber evidence="3">1.-.-.-</ecNumber>
    </submittedName>
</protein>
<dbReference type="GO" id="GO:0016628">
    <property type="term" value="F:oxidoreductase activity, acting on the CH-CH group of donors, NAD or NADP as acceptor"/>
    <property type="evidence" value="ECO:0007669"/>
    <property type="project" value="InterPro"/>
</dbReference>
<dbReference type="SUPFAM" id="SSF51735">
    <property type="entry name" value="NAD(P)-binding Rossmann-fold domains"/>
    <property type="match status" value="1"/>
</dbReference>
<feature type="domain" description="Enoyl reductase (ER)" evidence="2">
    <location>
        <begin position="22"/>
        <end position="335"/>
    </location>
</feature>
<dbReference type="InterPro" id="IPR045010">
    <property type="entry name" value="MDR_fam"/>
</dbReference>
<keyword evidence="1 3" id="KW-0560">Oxidoreductase</keyword>
<dbReference type="KEGG" id="fmr:Fuma_04916"/>
<dbReference type="STRING" id="1891926.Fuma_04916"/>
<evidence type="ECO:0000256" key="1">
    <source>
        <dbReference type="ARBA" id="ARBA00023002"/>
    </source>
</evidence>
<organism evidence="3 4">
    <name type="scientific">Fuerstiella marisgermanici</name>
    <dbReference type="NCBI Taxonomy" id="1891926"/>
    <lineage>
        <taxon>Bacteria</taxon>
        <taxon>Pseudomonadati</taxon>
        <taxon>Planctomycetota</taxon>
        <taxon>Planctomycetia</taxon>
        <taxon>Planctomycetales</taxon>
        <taxon>Planctomycetaceae</taxon>
        <taxon>Fuerstiella</taxon>
    </lineage>
</organism>
<evidence type="ECO:0000313" key="3">
    <source>
        <dbReference type="EMBL" id="APZ95260.1"/>
    </source>
</evidence>
<dbReference type="InterPro" id="IPR013149">
    <property type="entry name" value="ADH-like_C"/>
</dbReference>
<dbReference type="FunFam" id="3.40.50.720:FF:000121">
    <property type="entry name" value="Prostaglandin reductase 2"/>
    <property type="match status" value="1"/>
</dbReference>
<dbReference type="Gene3D" id="3.40.50.720">
    <property type="entry name" value="NAD(P)-binding Rossmann-like Domain"/>
    <property type="match status" value="1"/>
</dbReference>
<dbReference type="InterPro" id="IPR041694">
    <property type="entry name" value="ADH_N_2"/>
</dbReference>
<proteinExistence type="predicted"/>
<gene>
    <name evidence="3" type="primary">yfmJ</name>
    <name evidence="3" type="ORF">Fuma_04916</name>
</gene>
<dbReference type="OrthoDB" id="9805663at2"/>
<keyword evidence="4" id="KW-1185">Reference proteome</keyword>
<dbReference type="InterPro" id="IPR020843">
    <property type="entry name" value="ER"/>
</dbReference>
<dbReference type="PANTHER" id="PTHR43205">
    <property type="entry name" value="PROSTAGLANDIN REDUCTASE"/>
    <property type="match status" value="1"/>
</dbReference>
<reference evidence="3 4" key="1">
    <citation type="journal article" date="2016" name="Front. Microbiol.">
        <title>Fuerstia marisgermanicae gen. nov., sp. nov., an Unusual Member of the Phylum Planctomycetes from the German Wadden Sea.</title>
        <authorList>
            <person name="Kohn T."/>
            <person name="Heuer A."/>
            <person name="Jogler M."/>
            <person name="Vollmers J."/>
            <person name="Boedeker C."/>
            <person name="Bunk B."/>
            <person name="Rast P."/>
            <person name="Borchert D."/>
            <person name="Glockner I."/>
            <person name="Freese H.M."/>
            <person name="Klenk H.P."/>
            <person name="Overmann J."/>
            <person name="Kaster A.K."/>
            <person name="Rohde M."/>
            <person name="Wiegand S."/>
            <person name="Jogler C."/>
        </authorList>
    </citation>
    <scope>NUCLEOTIDE SEQUENCE [LARGE SCALE GENOMIC DNA]</scope>
    <source>
        <strain evidence="3 4">NH11</strain>
    </source>
</reference>
<dbReference type="Pfam" id="PF16884">
    <property type="entry name" value="ADH_N_2"/>
    <property type="match status" value="1"/>
</dbReference>
<dbReference type="EMBL" id="CP017641">
    <property type="protein sequence ID" value="APZ95260.1"/>
    <property type="molecule type" value="Genomic_DNA"/>
</dbReference>
<dbReference type="SUPFAM" id="SSF50129">
    <property type="entry name" value="GroES-like"/>
    <property type="match status" value="2"/>
</dbReference>
<dbReference type="AlphaFoldDB" id="A0A1P8WMH4"/>
<dbReference type="Gene3D" id="3.90.180.10">
    <property type="entry name" value="Medium-chain alcohol dehydrogenases, catalytic domain"/>
    <property type="match status" value="1"/>
</dbReference>
<dbReference type="InterPro" id="IPR011032">
    <property type="entry name" value="GroES-like_sf"/>
</dbReference>
<dbReference type="Proteomes" id="UP000187735">
    <property type="component" value="Chromosome"/>
</dbReference>
<dbReference type="RefSeq" id="WP_077026448.1">
    <property type="nucleotide sequence ID" value="NZ_CP017641.1"/>
</dbReference>
<dbReference type="InterPro" id="IPR036291">
    <property type="entry name" value="NAD(P)-bd_dom_sf"/>
</dbReference>
<accession>A0A1P8WMH4</accession>
<evidence type="ECO:0000313" key="4">
    <source>
        <dbReference type="Proteomes" id="UP000187735"/>
    </source>
</evidence>
<dbReference type="EC" id="1.-.-.-" evidence="3"/>
<dbReference type="CDD" id="cd05288">
    <property type="entry name" value="PGDH"/>
    <property type="match status" value="1"/>
</dbReference>
<dbReference type="PANTHER" id="PTHR43205:SF7">
    <property type="entry name" value="PROSTAGLANDIN REDUCTASE 1"/>
    <property type="match status" value="1"/>
</dbReference>
<sequence>MSTVTTTGREVHLKSRPDGIPTADNFAVHETEIPEPVHGRFLVRNEWISVDPYMRGRMRDTESYVPSFELNKPMEGGCVGRVVQSLNPDFVEGDCVLGNQGWREYWFSDGTDATKIDADKISPQAYLGVLGMTGMTAWVGLNTIGNLQPGDHVFVSAASGAVGSIVCQIARHKGCRVVGSAGSAKKIEWLKNTAGVDAVFNYHDVDDVSEKLGELCPDGIDLYFDNVGGDHLEGAIDNMNDFGRIVCCGMISTYNDAEPKPGPSNLFKIIAKRIRMQGFIVRDHMDQQPEFTKQMSDWIQSGEIHWEETVTEGLENAPQAFINLFHGDKMGKALVKLH</sequence>
<dbReference type="SMART" id="SM00829">
    <property type="entry name" value="PKS_ER"/>
    <property type="match status" value="1"/>
</dbReference>
<dbReference type="Pfam" id="PF00107">
    <property type="entry name" value="ADH_zinc_N"/>
    <property type="match status" value="1"/>
</dbReference>
<evidence type="ECO:0000259" key="2">
    <source>
        <dbReference type="SMART" id="SM00829"/>
    </source>
</evidence>
<name>A0A1P8WMH4_9PLAN</name>